<feature type="region of interest" description="Disordered" evidence="1">
    <location>
        <begin position="56"/>
        <end position="76"/>
    </location>
</feature>
<dbReference type="AlphaFoldDB" id="A0A6C0KVX0"/>
<reference evidence="2" key="1">
    <citation type="journal article" date="2020" name="Nature">
        <title>Giant virus diversity and host interactions through global metagenomics.</title>
        <authorList>
            <person name="Schulz F."/>
            <person name="Roux S."/>
            <person name="Paez-Espino D."/>
            <person name="Jungbluth S."/>
            <person name="Walsh D.A."/>
            <person name="Denef V.J."/>
            <person name="McMahon K.D."/>
            <person name="Konstantinidis K.T."/>
            <person name="Eloe-Fadrosh E.A."/>
            <person name="Kyrpides N.C."/>
            <person name="Woyke T."/>
        </authorList>
    </citation>
    <scope>NUCLEOTIDE SEQUENCE</scope>
    <source>
        <strain evidence="2">GVMAG-S-3300013286-35</strain>
    </source>
</reference>
<proteinExistence type="predicted"/>
<evidence type="ECO:0000256" key="1">
    <source>
        <dbReference type="SAM" id="MobiDB-lite"/>
    </source>
</evidence>
<organism evidence="2">
    <name type="scientific">viral metagenome</name>
    <dbReference type="NCBI Taxonomy" id="1070528"/>
    <lineage>
        <taxon>unclassified sequences</taxon>
        <taxon>metagenomes</taxon>
        <taxon>organismal metagenomes</taxon>
    </lineage>
</organism>
<accession>A0A6C0KVX0</accession>
<feature type="compositionally biased region" description="Basic residues" evidence="1">
    <location>
        <begin position="60"/>
        <end position="76"/>
    </location>
</feature>
<sequence>MDNFIVGQCYQVHKKTLLGSPTVKLGAYLGKGKGCLMFENDKEHVLNLRWTYTKCPSKGGRSRKSKKNKKRQTRRR</sequence>
<dbReference type="EMBL" id="MN740992">
    <property type="protein sequence ID" value="QHU21739.1"/>
    <property type="molecule type" value="Genomic_DNA"/>
</dbReference>
<name>A0A6C0KVX0_9ZZZZ</name>
<evidence type="ECO:0000313" key="2">
    <source>
        <dbReference type="EMBL" id="QHU21739.1"/>
    </source>
</evidence>
<protein>
    <submittedName>
        <fullName evidence="2">Uncharacterized protein</fullName>
    </submittedName>
</protein>